<keyword evidence="3" id="KW-1003">Cell membrane</keyword>
<dbReference type="FunFam" id="1.10.3720.10:FF:000088">
    <property type="entry name" value="Iron(III) ABC transporter, permease protein"/>
    <property type="match status" value="1"/>
</dbReference>
<evidence type="ECO:0000256" key="5">
    <source>
        <dbReference type="ARBA" id="ARBA00022692"/>
    </source>
</evidence>
<feature type="transmembrane region" description="Helical" evidence="8">
    <location>
        <begin position="81"/>
        <end position="101"/>
    </location>
</feature>
<keyword evidence="11" id="KW-1185">Reference proteome</keyword>
<feature type="domain" description="ABC transmembrane type-1" evidence="9">
    <location>
        <begin position="46"/>
        <end position="251"/>
    </location>
</feature>
<feature type="transmembrane region" description="Helical" evidence="8">
    <location>
        <begin position="518"/>
        <end position="537"/>
    </location>
</feature>
<evidence type="ECO:0000313" key="11">
    <source>
        <dbReference type="Proteomes" id="UP000235916"/>
    </source>
</evidence>
<feature type="transmembrane region" description="Helical" evidence="8">
    <location>
        <begin position="188"/>
        <end position="210"/>
    </location>
</feature>
<dbReference type="Proteomes" id="UP000235916">
    <property type="component" value="Unassembled WGS sequence"/>
</dbReference>
<dbReference type="RefSeq" id="WP_102769555.1">
    <property type="nucleotide sequence ID" value="NZ_POSP01000003.1"/>
</dbReference>
<sequence>MLRLITVVCLLLAVPVFGVLGSWFGLDAQSLALLRHQLETVLPAYAASSLVLSVSVALGVAVLGGATAAAVSLFDFPGRRWFEWALLLPMAMPAYVAAYAYTDALQYSGALQTWLRELTGSSKPMWSDVRSLPGAVLLFVLCLYPYVYLLTRTALSERGVTLMETARILGAGTLRRVREVALPLARPALAAGVALALMETLADYGVGSYFGLNTLTTGIYKAWLVMNDRMAAAQLASVLLLAVAGLLWLERRAQARLRFSSSRAGAQHAAEARPLRLHGAAAALAVGLCTLPILLGFVLPVLALLKLMWLEARYGEFGLPLARFAQWAWTSLQLAGLSAALAVAMALVLAYAGRMSAGAAAQRGPGAGLLKLSTRVVSLGYAVPGAVIAVGILLPLGWLQTHAPQLGLTGVVTGTIAGLIYAYLVRFSGVALQSVEAGYARISPNVDETARLLGASRRRVFWELHAPLLARSSLAAALLVFVDVMKELPATLVLRPFNSDTLAVVAYQMARDERLGEAALPSLAIVLVGLVPVLMLSRAMRQR</sequence>
<reference evidence="10 11" key="1">
    <citation type="submission" date="2018-01" db="EMBL/GenBank/DDBJ databases">
        <title>Draft genome sequence of Paucibacter aquatile CR182 isolated from freshwater of the Nakdong River.</title>
        <authorList>
            <person name="Choi A."/>
            <person name="Chung E.J."/>
        </authorList>
    </citation>
    <scope>NUCLEOTIDE SEQUENCE [LARGE SCALE GENOMIC DNA]</scope>
    <source>
        <strain evidence="10 11">CR182</strain>
    </source>
</reference>
<evidence type="ECO:0000256" key="7">
    <source>
        <dbReference type="ARBA" id="ARBA00023136"/>
    </source>
</evidence>
<evidence type="ECO:0000256" key="1">
    <source>
        <dbReference type="ARBA" id="ARBA00004429"/>
    </source>
</evidence>
<keyword evidence="4" id="KW-0997">Cell inner membrane</keyword>
<dbReference type="PROSITE" id="PS50928">
    <property type="entry name" value="ABC_TM1"/>
    <property type="match status" value="2"/>
</dbReference>
<dbReference type="GO" id="GO:0005886">
    <property type="term" value="C:plasma membrane"/>
    <property type="evidence" value="ECO:0007669"/>
    <property type="project" value="UniProtKB-SubCell"/>
</dbReference>
<feature type="transmembrane region" description="Helical" evidence="8">
    <location>
        <begin position="230"/>
        <end position="249"/>
    </location>
</feature>
<evidence type="ECO:0000256" key="6">
    <source>
        <dbReference type="ARBA" id="ARBA00022989"/>
    </source>
</evidence>
<dbReference type="OrthoDB" id="9790211at2"/>
<proteinExistence type="inferred from homology"/>
<evidence type="ECO:0000256" key="2">
    <source>
        <dbReference type="ARBA" id="ARBA00022448"/>
    </source>
</evidence>
<gene>
    <name evidence="10" type="ORF">C1O66_08720</name>
</gene>
<feature type="transmembrane region" description="Helical" evidence="8">
    <location>
        <begin position="372"/>
        <end position="394"/>
    </location>
</feature>
<keyword evidence="5 8" id="KW-0812">Transmembrane</keyword>
<dbReference type="Pfam" id="PF00528">
    <property type="entry name" value="BPD_transp_1"/>
    <property type="match status" value="2"/>
</dbReference>
<feature type="domain" description="ABC transmembrane type-1" evidence="9">
    <location>
        <begin position="328"/>
        <end position="536"/>
    </location>
</feature>
<accession>A0A2N8L1S3</accession>
<dbReference type="EMBL" id="POSP01000003">
    <property type="protein sequence ID" value="PND39646.1"/>
    <property type="molecule type" value="Genomic_DNA"/>
</dbReference>
<dbReference type="PANTHER" id="PTHR43357">
    <property type="entry name" value="INNER MEMBRANE ABC TRANSPORTER PERMEASE PROTEIN YDCV"/>
    <property type="match status" value="1"/>
</dbReference>
<dbReference type="InterPro" id="IPR000515">
    <property type="entry name" value="MetI-like"/>
</dbReference>
<evidence type="ECO:0000259" key="9">
    <source>
        <dbReference type="PROSITE" id="PS50928"/>
    </source>
</evidence>
<feature type="transmembrane region" description="Helical" evidence="8">
    <location>
        <begin position="327"/>
        <end position="351"/>
    </location>
</feature>
<feature type="transmembrane region" description="Helical" evidence="8">
    <location>
        <begin position="45"/>
        <end position="74"/>
    </location>
</feature>
<dbReference type="InterPro" id="IPR035906">
    <property type="entry name" value="MetI-like_sf"/>
</dbReference>
<evidence type="ECO:0000256" key="3">
    <source>
        <dbReference type="ARBA" id="ARBA00022475"/>
    </source>
</evidence>
<evidence type="ECO:0000256" key="8">
    <source>
        <dbReference type="RuleBase" id="RU363032"/>
    </source>
</evidence>
<dbReference type="GO" id="GO:0055085">
    <property type="term" value="P:transmembrane transport"/>
    <property type="evidence" value="ECO:0007669"/>
    <property type="project" value="InterPro"/>
</dbReference>
<comment type="similarity">
    <text evidence="8">Belongs to the binding-protein-dependent transport system permease family.</text>
</comment>
<evidence type="ECO:0000256" key="4">
    <source>
        <dbReference type="ARBA" id="ARBA00022519"/>
    </source>
</evidence>
<keyword evidence="6 8" id="KW-1133">Transmembrane helix</keyword>
<protein>
    <submittedName>
        <fullName evidence="10">Iron ABC transporter permease</fullName>
    </submittedName>
</protein>
<comment type="caution">
    <text evidence="10">The sequence shown here is derived from an EMBL/GenBank/DDBJ whole genome shotgun (WGS) entry which is preliminary data.</text>
</comment>
<keyword evidence="7 8" id="KW-0472">Membrane</keyword>
<dbReference type="AlphaFoldDB" id="A0A2N8L1S3"/>
<feature type="transmembrane region" description="Helical" evidence="8">
    <location>
        <begin position="281"/>
        <end position="307"/>
    </location>
</feature>
<feature type="transmembrane region" description="Helical" evidence="8">
    <location>
        <begin position="460"/>
        <end position="482"/>
    </location>
</feature>
<dbReference type="PANTHER" id="PTHR43357:SF3">
    <property type="entry name" value="FE(3+)-TRANSPORT SYSTEM PERMEASE PROTEIN FBPB 2"/>
    <property type="match status" value="1"/>
</dbReference>
<dbReference type="SUPFAM" id="SSF161098">
    <property type="entry name" value="MetI-like"/>
    <property type="match status" value="2"/>
</dbReference>
<dbReference type="Gene3D" id="1.10.3720.10">
    <property type="entry name" value="MetI-like"/>
    <property type="match status" value="2"/>
</dbReference>
<name>A0A2N8L1S3_9BURK</name>
<comment type="subcellular location">
    <subcellularLocation>
        <location evidence="1">Cell inner membrane</location>
        <topology evidence="1">Multi-pass membrane protein</topology>
    </subcellularLocation>
    <subcellularLocation>
        <location evidence="8">Cell membrane</location>
        <topology evidence="8">Multi-pass membrane protein</topology>
    </subcellularLocation>
</comment>
<feature type="transmembrane region" description="Helical" evidence="8">
    <location>
        <begin position="406"/>
        <end position="424"/>
    </location>
</feature>
<dbReference type="CDD" id="cd06261">
    <property type="entry name" value="TM_PBP2"/>
    <property type="match status" value="2"/>
</dbReference>
<organism evidence="10 11">
    <name type="scientific">Kinneretia aquatilis</name>
    <dbReference type="NCBI Taxonomy" id="2070761"/>
    <lineage>
        <taxon>Bacteria</taxon>
        <taxon>Pseudomonadati</taxon>
        <taxon>Pseudomonadota</taxon>
        <taxon>Betaproteobacteria</taxon>
        <taxon>Burkholderiales</taxon>
        <taxon>Sphaerotilaceae</taxon>
        <taxon>Roseateles</taxon>
    </lineage>
</organism>
<evidence type="ECO:0000313" key="10">
    <source>
        <dbReference type="EMBL" id="PND39646.1"/>
    </source>
</evidence>
<feature type="transmembrane region" description="Helical" evidence="8">
    <location>
        <begin position="131"/>
        <end position="149"/>
    </location>
</feature>
<keyword evidence="2 8" id="KW-0813">Transport</keyword>